<dbReference type="Gene3D" id="1.10.260.40">
    <property type="entry name" value="lambda repressor-like DNA-binding domains"/>
    <property type="match status" value="2"/>
</dbReference>
<dbReference type="PANTHER" id="PTHR46558">
    <property type="entry name" value="TRACRIPTIONAL REGULATORY PROTEIN-RELATED-RELATED"/>
    <property type="match status" value="1"/>
</dbReference>
<dbReference type="SUPFAM" id="SSF47413">
    <property type="entry name" value="lambda repressor-like DNA-binding domains"/>
    <property type="match status" value="2"/>
</dbReference>
<protein>
    <submittedName>
        <fullName evidence="3">Putative transcription factor, MBF1 like protein</fullName>
    </submittedName>
</protein>
<evidence type="ECO:0000313" key="3">
    <source>
        <dbReference type="EMBL" id="VTQ89636.1"/>
    </source>
</evidence>
<keyword evidence="1" id="KW-0238">DNA-binding</keyword>
<dbReference type="SMART" id="SM00530">
    <property type="entry name" value="HTH_XRE"/>
    <property type="match status" value="2"/>
</dbReference>
<name>A0A4U9REL6_HATHI</name>
<gene>
    <name evidence="3" type="ORF">NCTC503_01445</name>
</gene>
<dbReference type="Pfam" id="PF01381">
    <property type="entry name" value="HTH_3"/>
    <property type="match status" value="1"/>
</dbReference>
<reference evidence="3 4" key="1">
    <citation type="submission" date="2019-05" db="EMBL/GenBank/DDBJ databases">
        <authorList>
            <consortium name="Pathogen Informatics"/>
        </authorList>
    </citation>
    <scope>NUCLEOTIDE SEQUENCE [LARGE SCALE GENOMIC DNA]</scope>
    <source>
        <strain evidence="3 4">NCTC503</strain>
    </source>
</reference>
<sequence>MDTHEVNYLDNMYNKFDIQKSYTIQNNNTSTSSNRIRQARLSKSLTIKQVSIQTNLTETQLHNIETDKSIPSISTLKKLESVLDKDIWYLGNYDSLEENTLGKRIYKCRLFLGYGRKEFAQILGVGYRSLEKWEKDLITPSKKNMDILKKYINKLHIICRKKL</sequence>
<dbReference type="CDD" id="cd00093">
    <property type="entry name" value="HTH_XRE"/>
    <property type="match status" value="2"/>
</dbReference>
<dbReference type="KEGG" id="hhw:NCTC503_01445"/>
<keyword evidence="4" id="KW-1185">Reference proteome</keyword>
<dbReference type="InterPro" id="IPR001387">
    <property type="entry name" value="Cro/C1-type_HTH"/>
</dbReference>
<dbReference type="Proteomes" id="UP000308489">
    <property type="component" value="Chromosome 1"/>
</dbReference>
<evidence type="ECO:0000259" key="2">
    <source>
        <dbReference type="PROSITE" id="PS50943"/>
    </source>
</evidence>
<dbReference type="AlphaFoldDB" id="A0A4U9REL6"/>
<dbReference type="InterPro" id="IPR010982">
    <property type="entry name" value="Lambda_DNA-bd_dom_sf"/>
</dbReference>
<dbReference type="PANTHER" id="PTHR46558:SF3">
    <property type="entry name" value="TRANSCRIPTIONAL REGULATOR"/>
    <property type="match status" value="1"/>
</dbReference>
<accession>A0A4U9REL6</accession>
<dbReference type="EMBL" id="LR590481">
    <property type="protein sequence ID" value="VTQ89636.1"/>
    <property type="molecule type" value="Genomic_DNA"/>
</dbReference>
<dbReference type="GO" id="GO:0003677">
    <property type="term" value="F:DNA binding"/>
    <property type="evidence" value="ECO:0007669"/>
    <property type="project" value="UniProtKB-KW"/>
</dbReference>
<feature type="domain" description="HTH cro/C1-type" evidence="2">
    <location>
        <begin position="36"/>
        <end position="90"/>
    </location>
</feature>
<dbReference type="RefSeq" id="WP_171012008.1">
    <property type="nucleotide sequence ID" value="NZ_CBCRUQ010000012.1"/>
</dbReference>
<organism evidence="3 4">
    <name type="scientific">Hathewaya histolytica</name>
    <name type="common">Clostridium histolyticum</name>
    <dbReference type="NCBI Taxonomy" id="1498"/>
    <lineage>
        <taxon>Bacteria</taxon>
        <taxon>Bacillati</taxon>
        <taxon>Bacillota</taxon>
        <taxon>Clostridia</taxon>
        <taxon>Eubacteriales</taxon>
        <taxon>Clostridiaceae</taxon>
        <taxon>Hathewaya</taxon>
    </lineage>
</organism>
<dbReference type="PROSITE" id="PS50943">
    <property type="entry name" value="HTH_CROC1"/>
    <property type="match status" value="1"/>
</dbReference>
<proteinExistence type="predicted"/>
<evidence type="ECO:0000256" key="1">
    <source>
        <dbReference type="ARBA" id="ARBA00023125"/>
    </source>
</evidence>
<evidence type="ECO:0000313" key="4">
    <source>
        <dbReference type="Proteomes" id="UP000308489"/>
    </source>
</evidence>